<feature type="domain" description="Helix-turn-helix" evidence="1">
    <location>
        <begin position="4"/>
        <end position="55"/>
    </location>
</feature>
<gene>
    <name evidence="2" type="ORF">A8F95_08765</name>
</gene>
<organism evidence="2 3">
    <name type="scientific">Pseudobacillus wudalianchiensis</name>
    <dbReference type="NCBI Taxonomy" id="1743143"/>
    <lineage>
        <taxon>Bacteria</taxon>
        <taxon>Bacillati</taxon>
        <taxon>Bacillota</taxon>
        <taxon>Bacilli</taxon>
        <taxon>Bacillales</taxon>
        <taxon>Bacillaceae</taxon>
        <taxon>Pseudobacillus</taxon>
    </lineage>
</organism>
<dbReference type="GO" id="GO:0003677">
    <property type="term" value="F:DNA binding"/>
    <property type="evidence" value="ECO:0007669"/>
    <property type="project" value="InterPro"/>
</dbReference>
<sequence>MQTLTTKEAAEYIGVSIGTVRKYVHEEGLPVLRFPGRRKWVFKKDLIDQWIEERSQPVIINQPVEKKEKEYGKLRVLTP</sequence>
<dbReference type="Proteomes" id="UP000092578">
    <property type="component" value="Unassembled WGS sequence"/>
</dbReference>
<dbReference type="NCBIfam" id="TIGR01764">
    <property type="entry name" value="excise"/>
    <property type="match status" value="1"/>
</dbReference>
<comment type="caution">
    <text evidence="2">The sequence shown here is derived from an EMBL/GenBank/DDBJ whole genome shotgun (WGS) entry which is preliminary data.</text>
</comment>
<accession>A0A1B9ATX2</accession>
<dbReference type="InterPro" id="IPR041657">
    <property type="entry name" value="HTH_17"/>
</dbReference>
<name>A0A1B9ATX2_9BACI</name>
<evidence type="ECO:0000259" key="1">
    <source>
        <dbReference type="Pfam" id="PF12728"/>
    </source>
</evidence>
<keyword evidence="3" id="KW-1185">Reference proteome</keyword>
<dbReference type="RefSeq" id="WP_065410776.1">
    <property type="nucleotide sequence ID" value="NZ_MAYT01000023.1"/>
</dbReference>
<dbReference type="InterPro" id="IPR009061">
    <property type="entry name" value="DNA-bd_dom_put_sf"/>
</dbReference>
<evidence type="ECO:0000313" key="3">
    <source>
        <dbReference type="Proteomes" id="UP000092578"/>
    </source>
</evidence>
<protein>
    <recommendedName>
        <fullName evidence="1">Helix-turn-helix domain-containing protein</fullName>
    </recommendedName>
</protein>
<evidence type="ECO:0000313" key="2">
    <source>
        <dbReference type="EMBL" id="OCA87327.1"/>
    </source>
</evidence>
<dbReference type="SUPFAM" id="SSF46955">
    <property type="entry name" value="Putative DNA-binding domain"/>
    <property type="match status" value="1"/>
</dbReference>
<reference evidence="3" key="1">
    <citation type="submission" date="2016-05" db="EMBL/GenBank/DDBJ databases">
        <authorList>
            <person name="Liu B."/>
            <person name="Wang J."/>
            <person name="Zhu Y."/>
            <person name="Liu G."/>
            <person name="Chen Q."/>
            <person name="Chen Z."/>
            <person name="Lan J."/>
            <person name="Che J."/>
            <person name="Ge C."/>
            <person name="Shi H."/>
            <person name="Pan Z."/>
            <person name="Liu X."/>
        </authorList>
    </citation>
    <scope>NUCLEOTIDE SEQUENCE [LARGE SCALE GENOMIC DNA]</scope>
    <source>
        <strain evidence="3">FJAT-27215</strain>
    </source>
</reference>
<dbReference type="EMBL" id="MAYT01000023">
    <property type="protein sequence ID" value="OCA87327.1"/>
    <property type="molecule type" value="Genomic_DNA"/>
</dbReference>
<dbReference type="InterPro" id="IPR036388">
    <property type="entry name" value="WH-like_DNA-bd_sf"/>
</dbReference>
<proteinExistence type="predicted"/>
<dbReference type="InterPro" id="IPR010093">
    <property type="entry name" value="SinI_DNA-bd"/>
</dbReference>
<dbReference type="Gene3D" id="1.10.10.10">
    <property type="entry name" value="Winged helix-like DNA-binding domain superfamily/Winged helix DNA-binding domain"/>
    <property type="match status" value="1"/>
</dbReference>
<dbReference type="Pfam" id="PF12728">
    <property type="entry name" value="HTH_17"/>
    <property type="match status" value="1"/>
</dbReference>
<dbReference type="AlphaFoldDB" id="A0A1B9ATX2"/>